<dbReference type="HOGENOM" id="CLU_018066_0_0_1"/>
<protein>
    <submittedName>
        <fullName evidence="2">Uncharacterized protein</fullName>
    </submittedName>
</protein>
<keyword evidence="3" id="KW-1185">Reference proteome</keyword>
<feature type="compositionally biased region" description="Low complexity" evidence="1">
    <location>
        <begin position="218"/>
        <end position="235"/>
    </location>
</feature>
<reference evidence="2 3" key="1">
    <citation type="journal article" date="2011" name="Proc. Natl. Acad. Sci. U.S.A.">
        <title>Evolutionary erosion of yeast sex chromosomes by mating-type switching accidents.</title>
        <authorList>
            <person name="Gordon J.L."/>
            <person name="Armisen D."/>
            <person name="Proux-Wera E."/>
            <person name="Oheigeartaigh S.S."/>
            <person name="Byrne K.P."/>
            <person name="Wolfe K.H."/>
        </authorList>
    </citation>
    <scope>NUCLEOTIDE SEQUENCE [LARGE SCALE GENOMIC DNA]</scope>
    <source>
        <strain evidence="3">ATCC 10597 / BCRC 20456 / CBS 421 / NBRC 0211 / NRRL Y-12639</strain>
    </source>
</reference>
<feature type="region of interest" description="Disordered" evidence="1">
    <location>
        <begin position="314"/>
        <end position="334"/>
    </location>
</feature>
<dbReference type="OMA" id="NIYIHDG"/>
<evidence type="ECO:0000256" key="1">
    <source>
        <dbReference type="SAM" id="MobiDB-lite"/>
    </source>
</evidence>
<dbReference type="KEGG" id="ndi:NDAI_0B05480"/>
<feature type="compositionally biased region" description="Low complexity" evidence="1">
    <location>
        <begin position="671"/>
        <end position="707"/>
    </location>
</feature>
<dbReference type="RefSeq" id="XP_003668824.1">
    <property type="nucleotide sequence ID" value="XM_003668776.1"/>
</dbReference>
<proteinExistence type="predicted"/>
<gene>
    <name evidence="2" type="primary">NDAI0B05480</name>
    <name evidence="2" type="ordered locus">NDAI_0B05480</name>
</gene>
<dbReference type="Proteomes" id="UP000000689">
    <property type="component" value="Chromosome 2"/>
</dbReference>
<feature type="compositionally biased region" description="Basic residues" evidence="1">
    <location>
        <begin position="490"/>
        <end position="508"/>
    </location>
</feature>
<accession>G0W720</accession>
<dbReference type="AlphaFoldDB" id="G0W720"/>
<feature type="region of interest" description="Disordered" evidence="1">
    <location>
        <begin position="544"/>
        <end position="593"/>
    </location>
</feature>
<organism evidence="2 3">
    <name type="scientific">Naumovozyma dairenensis (strain ATCC 10597 / BCRC 20456 / CBS 421 / NBRC 0211 / NRRL Y-12639)</name>
    <name type="common">Saccharomyces dairenensis</name>
    <dbReference type="NCBI Taxonomy" id="1071378"/>
    <lineage>
        <taxon>Eukaryota</taxon>
        <taxon>Fungi</taxon>
        <taxon>Dikarya</taxon>
        <taxon>Ascomycota</taxon>
        <taxon>Saccharomycotina</taxon>
        <taxon>Saccharomycetes</taxon>
        <taxon>Saccharomycetales</taxon>
        <taxon>Saccharomycetaceae</taxon>
        <taxon>Naumovozyma</taxon>
    </lineage>
</organism>
<feature type="region of interest" description="Disordered" evidence="1">
    <location>
        <begin position="670"/>
        <end position="707"/>
    </location>
</feature>
<sequence length="978" mass="110348">MANQITNNDRPSSSSFKHTYSPKVSVKAIDSLFLLNYSDIPPPNSSPTSLSINQHTSIPDDNFEILKDSNIFNFFLYIDIPTIDYYNDELKHNKLSKFNKKFKLNRLKDHILNSFTNNNNKTFWDFLTRYHKTQEKEKLKVNVSILSSGSLRYVETIKYLIESIFINLLNSINLNILSLSFKISATPTTFKWFTTFLNKDLLNKKLISFDIINQLYSSSSSSSSSSSLSSPQQSSYNTTDSLTASPFKDYFTKLTYKFDKIHDSNSSSDNNTIDSITIITNSTGVKALLTILADKPLINFISQESIKELHDIKNVSDSNDNSNNNQPSLKRESSSLLNFQDRLITSNKDKSVRIRSLSINRRTNKAHIFNTQIPTNNLNNNNRLASTVLTTQNNNHHHKHGSPIDTHDSTLTTLPTMNINKLIDHRPASMSVSHSRTPSFSSSNATHSLLSLPSANSLMITPIASPKPCLLQQHQHSSSTSLINYDNTNIHHHNHNHHHHHHHMHSLNKTRSLASNNSFDESIIEYDEDGIDSETGSIKDHMQRYTTNNSNREEFNNQEVVDEDEYDDYDDDDEEEEEEEEENSDDEDGISFHAPSLLSRTSTISEHISPPPPPDTQNNTVKKNRFRSLSLMDPALKRPFVRNLNQNQNQNSTSTSNFANIYVHDGHFIDKNNTNTTTASTKRSRSNTLKNNANMNNSNNSTNGNGLIPPEFYSRISTPMSSRHSSNHSLENLNTPIRMTSPLLANVIPIKVEEHKSGNKFKESAHDMHHSASSTSLFERSLINKSFEEIRKQEKSNIFHKLIEEKNANKLLSTNNKIALNFNSLQDEDIIMSGYTSSQIHLQNQSQHSDMDCSSKSSLSTYISPNSACHSGNGFETDTETITIKAPQNESSSTTNSALSSSKIIKKIDSFDIYGDEYNNGAMFNQMSNSTVKNEPAIKNNAPKQNYKKAISIDLYGDDGEGTNPDNLGDWMLGGNTR</sequence>
<dbReference type="OrthoDB" id="4070605at2759"/>
<dbReference type="EMBL" id="HE580268">
    <property type="protein sequence ID" value="CCD23581.1"/>
    <property type="molecule type" value="Genomic_DNA"/>
</dbReference>
<feature type="region of interest" description="Disordered" evidence="1">
    <location>
        <begin position="218"/>
        <end position="240"/>
    </location>
</feature>
<feature type="compositionally biased region" description="Acidic residues" evidence="1">
    <location>
        <begin position="560"/>
        <end position="589"/>
    </location>
</feature>
<feature type="region of interest" description="Disordered" evidence="1">
    <location>
        <begin position="484"/>
        <end position="509"/>
    </location>
</feature>
<evidence type="ECO:0000313" key="3">
    <source>
        <dbReference type="Proteomes" id="UP000000689"/>
    </source>
</evidence>
<dbReference type="GeneID" id="11498522"/>
<dbReference type="eggNOG" id="ENOG502QRGG">
    <property type="taxonomic scope" value="Eukaryota"/>
</dbReference>
<feature type="compositionally biased region" description="Low complexity" evidence="1">
    <location>
        <begin position="315"/>
        <end position="325"/>
    </location>
</feature>
<name>G0W720_NAUDC</name>
<evidence type="ECO:0000313" key="2">
    <source>
        <dbReference type="EMBL" id="CCD23581.1"/>
    </source>
</evidence>